<keyword evidence="3" id="KW-1185">Reference proteome</keyword>
<evidence type="ECO:0000259" key="1">
    <source>
        <dbReference type="PROSITE" id="PS50206"/>
    </source>
</evidence>
<dbReference type="Pfam" id="PF00581">
    <property type="entry name" value="Rhodanese"/>
    <property type="match status" value="1"/>
</dbReference>
<dbReference type="SMART" id="SM00450">
    <property type="entry name" value="RHOD"/>
    <property type="match status" value="1"/>
</dbReference>
<evidence type="ECO:0000313" key="3">
    <source>
        <dbReference type="Proteomes" id="UP000294746"/>
    </source>
</evidence>
<proteinExistence type="predicted"/>
<dbReference type="PROSITE" id="PS50206">
    <property type="entry name" value="RHODANESE_3"/>
    <property type="match status" value="1"/>
</dbReference>
<evidence type="ECO:0000313" key="2">
    <source>
        <dbReference type="EMBL" id="TCP70450.1"/>
    </source>
</evidence>
<dbReference type="PANTHER" id="PTHR43031:SF1">
    <property type="entry name" value="PYRIDINE NUCLEOTIDE-DISULPHIDE OXIDOREDUCTASE"/>
    <property type="match status" value="1"/>
</dbReference>
<accession>A0A4R2SG78</accession>
<dbReference type="EMBL" id="SLXV01000002">
    <property type="protein sequence ID" value="TCP70450.1"/>
    <property type="molecule type" value="Genomic_DNA"/>
</dbReference>
<dbReference type="RefSeq" id="WP_131847567.1">
    <property type="nucleotide sequence ID" value="NZ_SLXV01000002.1"/>
</dbReference>
<dbReference type="InterPro" id="IPR050229">
    <property type="entry name" value="GlpE_sulfurtransferase"/>
</dbReference>
<reference evidence="2 3" key="1">
    <citation type="submission" date="2019-03" db="EMBL/GenBank/DDBJ databases">
        <title>Genomic Encyclopedia of Type Strains, Phase IV (KMG-IV): sequencing the most valuable type-strain genomes for metagenomic binning, comparative biology and taxonomic classification.</title>
        <authorList>
            <person name="Goeker M."/>
        </authorList>
    </citation>
    <scope>NUCLEOTIDE SEQUENCE [LARGE SCALE GENOMIC DNA]</scope>
    <source>
        <strain evidence="2 3">DSM 46831</strain>
    </source>
</reference>
<comment type="caution">
    <text evidence="2">The sequence shown here is derived from an EMBL/GenBank/DDBJ whole genome shotgun (WGS) entry which is preliminary data.</text>
</comment>
<sequence length="104" mass="12014">MSYQDIEASEVSNRYQEEKDRYVWVDVRTIEEYEGGHIPGTLHIPLDQMEQRQEELKGFKEQNILLVCRSGVRSVYAAEVLADHGYTHLFNLKGGMLDWAGPVE</sequence>
<dbReference type="Gene3D" id="3.40.250.10">
    <property type="entry name" value="Rhodanese-like domain"/>
    <property type="match status" value="1"/>
</dbReference>
<dbReference type="CDD" id="cd00158">
    <property type="entry name" value="RHOD"/>
    <property type="match status" value="1"/>
</dbReference>
<feature type="domain" description="Rhodanese" evidence="1">
    <location>
        <begin position="18"/>
        <end position="104"/>
    </location>
</feature>
<dbReference type="Proteomes" id="UP000294746">
    <property type="component" value="Unassembled WGS sequence"/>
</dbReference>
<dbReference type="SUPFAM" id="SSF52821">
    <property type="entry name" value="Rhodanese/Cell cycle control phosphatase"/>
    <property type="match status" value="1"/>
</dbReference>
<keyword evidence="2" id="KW-0808">Transferase</keyword>
<dbReference type="GO" id="GO:0016740">
    <property type="term" value="F:transferase activity"/>
    <property type="evidence" value="ECO:0007669"/>
    <property type="project" value="UniProtKB-KW"/>
</dbReference>
<dbReference type="PANTHER" id="PTHR43031">
    <property type="entry name" value="FAD-DEPENDENT OXIDOREDUCTASE"/>
    <property type="match status" value="1"/>
</dbReference>
<protein>
    <submittedName>
        <fullName evidence="2">Rhodanese-related sulfurtransferase</fullName>
    </submittedName>
</protein>
<organism evidence="2 3">
    <name type="scientific">Baia soyae</name>
    <dbReference type="NCBI Taxonomy" id="1544746"/>
    <lineage>
        <taxon>Bacteria</taxon>
        <taxon>Bacillati</taxon>
        <taxon>Bacillota</taxon>
        <taxon>Bacilli</taxon>
        <taxon>Bacillales</taxon>
        <taxon>Thermoactinomycetaceae</taxon>
        <taxon>Baia</taxon>
    </lineage>
</organism>
<dbReference type="InterPro" id="IPR036873">
    <property type="entry name" value="Rhodanese-like_dom_sf"/>
</dbReference>
<gene>
    <name evidence="2" type="ORF">EDD57_10292</name>
</gene>
<name>A0A4R2SG78_9BACL</name>
<dbReference type="OrthoDB" id="9800872at2"/>
<dbReference type="AlphaFoldDB" id="A0A4R2SG78"/>
<dbReference type="InterPro" id="IPR001763">
    <property type="entry name" value="Rhodanese-like_dom"/>
</dbReference>